<sequence>METPSSQLEMEAQVGHTLARLVSEAERHKAECTGSIRRDLVNVDSILLPSDQEMAIIRNYVVDAYRRNNIKNFRTPFEDLHIDPPQLTPATAPAIHDPPSSGGIKTNSPFSDVTSHSTDPSTDCLDRRNCAQTVATALGGDTPEKKTDGLGGGGTRVLFDYKTLDPLFGRATGGLRQADGRATHAAPSKVATRQCSKGISTNDGPDGEHGFELLGSGALLANSSPMPSPNDIFMSQHSRRQQSLEVPLEELQARNMQMLYSKPFNVAHVTSKNPTPLSPGLLTVSQVTCHNWHGCHRQSNVPFEASGVRVEADVRIIPTCHNRNRNDIFLPRFPLTQELQVTFLDTLLSRDPQNVLLSDPGFEGHDKPLHIFIDVSNIVLGWLSLLRTNNGMSYQNRVRQPPFCFPNLHRILCRGRKPGRCFAIGSSSPGNRSRHLEEAEEVCHYDVQDMPRITVADSSLYPSSPKKWKEHFVDETLHLRMSESIIDHEPATMVVGTGDGNAAEYSEGFYKYIVRALKRGWRVELVSFRSSISWAYNNPDFRQEWGDRFKIFELDDYADLLFAVWASH</sequence>
<organism evidence="2 3">
    <name type="scientific">Zalerion maritima</name>
    <dbReference type="NCBI Taxonomy" id="339359"/>
    <lineage>
        <taxon>Eukaryota</taxon>
        <taxon>Fungi</taxon>
        <taxon>Dikarya</taxon>
        <taxon>Ascomycota</taxon>
        <taxon>Pezizomycotina</taxon>
        <taxon>Sordariomycetes</taxon>
        <taxon>Lulworthiomycetidae</taxon>
        <taxon>Lulworthiales</taxon>
        <taxon>Lulworthiaceae</taxon>
        <taxon>Zalerion</taxon>
    </lineage>
</organism>
<feature type="compositionally biased region" description="Polar residues" evidence="1">
    <location>
        <begin position="103"/>
        <end position="121"/>
    </location>
</feature>
<evidence type="ECO:0000313" key="2">
    <source>
        <dbReference type="EMBL" id="KAJ2898426.1"/>
    </source>
</evidence>
<dbReference type="Proteomes" id="UP001201980">
    <property type="component" value="Unassembled WGS sequence"/>
</dbReference>
<dbReference type="AlphaFoldDB" id="A0AAD5WRF8"/>
<reference evidence="2" key="1">
    <citation type="submission" date="2022-07" db="EMBL/GenBank/DDBJ databases">
        <title>Draft genome sequence of Zalerion maritima ATCC 34329, a (micro)plastics degrading marine fungus.</title>
        <authorList>
            <person name="Paco A."/>
            <person name="Goncalves M.F.M."/>
            <person name="Rocha-Santos T.A.P."/>
            <person name="Alves A."/>
        </authorList>
    </citation>
    <scope>NUCLEOTIDE SEQUENCE</scope>
    <source>
        <strain evidence="2">ATCC 34329</strain>
    </source>
</reference>
<gene>
    <name evidence="2" type="ORF">MKZ38_003933</name>
</gene>
<name>A0AAD5WRF8_9PEZI</name>
<protein>
    <submittedName>
        <fullName evidence="2">Uncharacterized protein</fullName>
    </submittedName>
</protein>
<dbReference type="CDD" id="cd18724">
    <property type="entry name" value="PIN_LabA-like"/>
    <property type="match status" value="1"/>
</dbReference>
<dbReference type="Gene3D" id="3.40.50.1010">
    <property type="entry name" value="5'-nuclease"/>
    <property type="match status" value="1"/>
</dbReference>
<dbReference type="EMBL" id="JAKWBI020000231">
    <property type="protein sequence ID" value="KAJ2898426.1"/>
    <property type="molecule type" value="Genomic_DNA"/>
</dbReference>
<feature type="region of interest" description="Disordered" evidence="1">
    <location>
        <begin position="94"/>
        <end position="124"/>
    </location>
</feature>
<keyword evidence="3" id="KW-1185">Reference proteome</keyword>
<accession>A0AAD5WRF8</accession>
<proteinExistence type="predicted"/>
<comment type="caution">
    <text evidence="2">The sequence shown here is derived from an EMBL/GenBank/DDBJ whole genome shotgun (WGS) entry which is preliminary data.</text>
</comment>
<evidence type="ECO:0000313" key="3">
    <source>
        <dbReference type="Proteomes" id="UP001201980"/>
    </source>
</evidence>
<feature type="region of interest" description="Disordered" evidence="1">
    <location>
        <begin position="135"/>
        <end position="154"/>
    </location>
</feature>
<evidence type="ECO:0000256" key="1">
    <source>
        <dbReference type="SAM" id="MobiDB-lite"/>
    </source>
</evidence>